<evidence type="ECO:0000313" key="3">
    <source>
        <dbReference type="Proteomes" id="UP000306402"/>
    </source>
</evidence>
<sequence>MMGAEVKLNITPFLVVSNALSAATFYEVAFGGVVLENYTNNGRTNARIGIGNADFWIGDEEPEFNNLSPTSIGGSPVRMVLTTSEPDRIFDQALQAGATQICPVTVEEDWKIGKLKDPFGHIWEIGCPLPDEN</sequence>
<dbReference type="PANTHER" id="PTHR34109">
    <property type="entry name" value="BNAUNNG04460D PROTEIN-RELATED"/>
    <property type="match status" value="1"/>
</dbReference>
<evidence type="ECO:0000313" key="2">
    <source>
        <dbReference type="EMBL" id="TLU99527.1"/>
    </source>
</evidence>
<dbReference type="SUPFAM" id="SSF54593">
    <property type="entry name" value="Glyoxalase/Bleomycin resistance protein/Dihydroxybiphenyl dioxygenase"/>
    <property type="match status" value="1"/>
</dbReference>
<dbReference type="EMBL" id="VCEJ01000005">
    <property type="protein sequence ID" value="TLU99527.1"/>
    <property type="molecule type" value="Genomic_DNA"/>
</dbReference>
<keyword evidence="3" id="KW-1185">Reference proteome</keyword>
<feature type="domain" description="VOC" evidence="1">
    <location>
        <begin position="7"/>
        <end position="128"/>
    </location>
</feature>
<evidence type="ECO:0000259" key="1">
    <source>
        <dbReference type="PROSITE" id="PS51819"/>
    </source>
</evidence>
<dbReference type="PROSITE" id="PS51819">
    <property type="entry name" value="VOC"/>
    <property type="match status" value="1"/>
</dbReference>
<dbReference type="AlphaFoldDB" id="A0A5R9KTN6"/>
<dbReference type="Proteomes" id="UP000306402">
    <property type="component" value="Unassembled WGS sequence"/>
</dbReference>
<protein>
    <submittedName>
        <fullName evidence="2">VOC family protein</fullName>
    </submittedName>
</protein>
<reference evidence="2 3" key="1">
    <citation type="submission" date="2019-05" db="EMBL/GenBank/DDBJ databases">
        <authorList>
            <person name="Qu J.-H."/>
        </authorList>
    </citation>
    <scope>NUCLEOTIDE SEQUENCE [LARGE SCALE GENOMIC DNA]</scope>
    <source>
        <strain evidence="2 3">T17</strain>
    </source>
</reference>
<dbReference type="PANTHER" id="PTHR34109:SF1">
    <property type="entry name" value="VOC DOMAIN-CONTAINING PROTEIN"/>
    <property type="match status" value="1"/>
</dbReference>
<comment type="caution">
    <text evidence="2">The sequence shown here is derived from an EMBL/GenBank/DDBJ whole genome shotgun (WGS) entry which is preliminary data.</text>
</comment>
<gene>
    <name evidence="2" type="ORF">FEN17_23520</name>
</gene>
<dbReference type="InterPro" id="IPR029068">
    <property type="entry name" value="Glyas_Bleomycin-R_OHBP_Dase"/>
</dbReference>
<organism evidence="2 3">
    <name type="scientific">Dyadobacter luticola</name>
    <dbReference type="NCBI Taxonomy" id="1979387"/>
    <lineage>
        <taxon>Bacteria</taxon>
        <taxon>Pseudomonadati</taxon>
        <taxon>Bacteroidota</taxon>
        <taxon>Cytophagia</taxon>
        <taxon>Cytophagales</taxon>
        <taxon>Spirosomataceae</taxon>
        <taxon>Dyadobacter</taxon>
    </lineage>
</organism>
<dbReference type="Gene3D" id="3.10.180.10">
    <property type="entry name" value="2,3-Dihydroxybiphenyl 1,2-Dioxygenase, domain 1"/>
    <property type="match status" value="1"/>
</dbReference>
<name>A0A5R9KTN6_9BACT</name>
<proteinExistence type="predicted"/>
<accession>A0A5R9KTN6</accession>
<dbReference type="OrthoDB" id="9795306at2"/>
<dbReference type="RefSeq" id="WP_138367816.1">
    <property type="nucleotide sequence ID" value="NZ_VCEJ01000005.1"/>
</dbReference>
<dbReference type="InterPro" id="IPR037523">
    <property type="entry name" value="VOC_core"/>
</dbReference>